<name>A0A1Z4KKY0_ANAVA</name>
<evidence type="ECO:0000313" key="1">
    <source>
        <dbReference type="EMBL" id="BAY69615.1"/>
    </source>
</evidence>
<evidence type="ECO:0000313" key="2">
    <source>
        <dbReference type="Proteomes" id="UP000217507"/>
    </source>
</evidence>
<dbReference type="Proteomes" id="UP000217507">
    <property type="component" value="Chromosome"/>
</dbReference>
<protein>
    <submittedName>
        <fullName evidence="1">Uncharacterized protein</fullName>
    </submittedName>
</protein>
<organism evidence="1 2">
    <name type="scientific">Trichormus variabilis NIES-23</name>
    <dbReference type="NCBI Taxonomy" id="1973479"/>
    <lineage>
        <taxon>Bacteria</taxon>
        <taxon>Bacillati</taxon>
        <taxon>Cyanobacteriota</taxon>
        <taxon>Cyanophyceae</taxon>
        <taxon>Nostocales</taxon>
        <taxon>Nostocaceae</taxon>
        <taxon>Trichormus</taxon>
    </lineage>
</organism>
<reference evidence="1 2" key="1">
    <citation type="submission" date="2017-06" db="EMBL/GenBank/DDBJ databases">
        <title>Genome sequencing of cyanobaciteial culture collection at National Institute for Environmental Studies (NIES).</title>
        <authorList>
            <person name="Hirose Y."/>
            <person name="Shimura Y."/>
            <person name="Fujisawa T."/>
            <person name="Nakamura Y."/>
            <person name="Kawachi M."/>
        </authorList>
    </citation>
    <scope>NUCLEOTIDE SEQUENCE [LARGE SCALE GENOMIC DNA]</scope>
    <source>
        <strain evidence="1 2">NIES-23</strain>
    </source>
</reference>
<dbReference type="EMBL" id="AP018216">
    <property type="protein sequence ID" value="BAY69615.1"/>
    <property type="molecule type" value="Genomic_DNA"/>
</dbReference>
<accession>A0A1Z4KKY0</accession>
<sequence>MHLATIASPELTAAFSGETHEVPLTKASAHSAV</sequence>
<dbReference type="AlphaFoldDB" id="A0A1Z4KKY0"/>
<proteinExistence type="predicted"/>
<gene>
    <name evidence="1" type="ORF">NIES23_24090</name>
</gene>